<comment type="caution">
    <text evidence="6">The sequence shown here is derived from an EMBL/GenBank/DDBJ whole genome shotgun (WGS) entry which is preliminary data.</text>
</comment>
<evidence type="ECO:0000256" key="2">
    <source>
        <dbReference type="ARBA" id="ARBA00007639"/>
    </source>
</evidence>
<sequence length="338" mass="36316">MKKKLTAILLTAAMVFGLVACSTENTESDKTAKQSETQTKDTSKKELNYVIIPKCVHEWFDAVNQGAVSQADVLSEQLGVKVNADYRAPSTADVTEQNTILEQAAATKPDGIAIDPIDYEGSKTVIEEIQSMGIPVMLFDAVVEGSGLSSVGNNFKQQAMLEAEKLVELLGEKGKVAVMHGVTTAPTHIERYEGHMEVLKKYPGIEIIDGGASSDDVQTAQQQAAAVIAANPDLDGYLCVDGAAPIGISAAIEEAGKKGDITFVGAENLAQILQYIKNGTMVCSYSTMPQMQGSMAILMLWQMTMGQDIPEFVDTGILYIDKENVDEWIQIVGDGTKK</sequence>
<dbReference type="EMBL" id="JABACJ020000031">
    <property type="protein sequence ID" value="MBU3878337.1"/>
    <property type="molecule type" value="Genomic_DNA"/>
</dbReference>
<keyword evidence="3 4" id="KW-0732">Signal</keyword>
<dbReference type="PANTHER" id="PTHR46847:SF1">
    <property type="entry name" value="D-ALLOSE-BINDING PERIPLASMIC PROTEIN-RELATED"/>
    <property type="match status" value="1"/>
</dbReference>
<protein>
    <submittedName>
        <fullName evidence="6">Substrate-binding domain-containing protein</fullName>
    </submittedName>
</protein>
<evidence type="ECO:0000256" key="3">
    <source>
        <dbReference type="ARBA" id="ARBA00022729"/>
    </source>
</evidence>
<accession>A0ABS6DAY6</accession>
<evidence type="ECO:0000256" key="1">
    <source>
        <dbReference type="ARBA" id="ARBA00004196"/>
    </source>
</evidence>
<reference evidence="6 7" key="1">
    <citation type="submission" date="2021-06" db="EMBL/GenBank/DDBJ databases">
        <title>Faecalicatena sp. nov. isolated from porcine feces.</title>
        <authorList>
            <person name="Oh B.S."/>
            <person name="Lee J.H."/>
        </authorList>
    </citation>
    <scope>NUCLEOTIDE SEQUENCE [LARGE SCALE GENOMIC DNA]</scope>
    <source>
        <strain evidence="6 7">AGMB00832</strain>
    </source>
</reference>
<evidence type="ECO:0000259" key="5">
    <source>
        <dbReference type="Pfam" id="PF13407"/>
    </source>
</evidence>
<gene>
    <name evidence="6" type="ORF">HGO97_021265</name>
</gene>
<evidence type="ECO:0000256" key="4">
    <source>
        <dbReference type="SAM" id="SignalP"/>
    </source>
</evidence>
<proteinExistence type="inferred from homology"/>
<evidence type="ECO:0000313" key="7">
    <source>
        <dbReference type="Proteomes" id="UP000723714"/>
    </source>
</evidence>
<feature type="domain" description="Periplasmic binding protein" evidence="5">
    <location>
        <begin position="49"/>
        <end position="307"/>
    </location>
</feature>
<name>A0ABS6DAY6_9FIRM</name>
<organism evidence="6 7">
    <name type="scientific">Faecalicatena faecalis</name>
    <dbReference type="NCBI Taxonomy" id="2726362"/>
    <lineage>
        <taxon>Bacteria</taxon>
        <taxon>Bacillati</taxon>
        <taxon>Bacillota</taxon>
        <taxon>Clostridia</taxon>
        <taxon>Lachnospirales</taxon>
        <taxon>Lachnospiraceae</taxon>
        <taxon>Faecalicatena</taxon>
    </lineage>
</organism>
<dbReference type="PROSITE" id="PS51257">
    <property type="entry name" value="PROKAR_LIPOPROTEIN"/>
    <property type="match status" value="1"/>
</dbReference>
<comment type="subcellular location">
    <subcellularLocation>
        <location evidence="1">Cell envelope</location>
    </subcellularLocation>
</comment>
<comment type="similarity">
    <text evidence="2">Belongs to the bacterial solute-binding protein 2 family.</text>
</comment>
<evidence type="ECO:0000313" key="6">
    <source>
        <dbReference type="EMBL" id="MBU3878337.1"/>
    </source>
</evidence>
<feature type="chain" id="PRO_5047252035" evidence="4">
    <location>
        <begin position="21"/>
        <end position="338"/>
    </location>
</feature>
<dbReference type="Pfam" id="PF13407">
    <property type="entry name" value="Peripla_BP_4"/>
    <property type="match status" value="1"/>
</dbReference>
<dbReference type="InterPro" id="IPR025997">
    <property type="entry name" value="SBP_2_dom"/>
</dbReference>
<feature type="signal peptide" evidence="4">
    <location>
        <begin position="1"/>
        <end position="20"/>
    </location>
</feature>
<dbReference type="Proteomes" id="UP000723714">
    <property type="component" value="Unassembled WGS sequence"/>
</dbReference>
<dbReference type="PANTHER" id="PTHR46847">
    <property type="entry name" value="D-ALLOSE-BINDING PERIPLASMIC PROTEIN-RELATED"/>
    <property type="match status" value="1"/>
</dbReference>
<keyword evidence="7" id="KW-1185">Reference proteome</keyword>
<dbReference type="RefSeq" id="WP_216245038.1">
    <property type="nucleotide sequence ID" value="NZ_JABACJ020000031.1"/>
</dbReference>